<reference evidence="2" key="1">
    <citation type="journal article" date="2022" name="Mol. Ecol. Resour.">
        <title>The genomes of chicory, endive, great burdock and yacon provide insights into Asteraceae palaeo-polyploidization history and plant inulin production.</title>
        <authorList>
            <person name="Fan W."/>
            <person name="Wang S."/>
            <person name="Wang H."/>
            <person name="Wang A."/>
            <person name="Jiang F."/>
            <person name="Liu H."/>
            <person name="Zhao H."/>
            <person name="Xu D."/>
            <person name="Zhang Y."/>
        </authorList>
    </citation>
    <scope>NUCLEOTIDE SEQUENCE [LARGE SCALE GENOMIC DNA]</scope>
    <source>
        <strain evidence="2">cv. Punajuju</strain>
    </source>
</reference>
<keyword evidence="2" id="KW-1185">Reference proteome</keyword>
<evidence type="ECO:0000313" key="2">
    <source>
        <dbReference type="Proteomes" id="UP001055811"/>
    </source>
</evidence>
<comment type="caution">
    <text evidence="1">The sequence shown here is derived from an EMBL/GenBank/DDBJ whole genome shotgun (WGS) entry which is preliminary data.</text>
</comment>
<proteinExistence type="predicted"/>
<name>A0ACB9CTS9_CICIN</name>
<accession>A0ACB9CTS9</accession>
<sequence length="97" mass="10497">MASKPTAVKAAAAPSTVDANCSFPASKAQIYNAARPVYHLRQKKILPLKIEMDANVKVKIGSHTTSTLERLDIHSLADSFGQDPIFDWNRPASTSST</sequence>
<dbReference type="EMBL" id="CM042013">
    <property type="protein sequence ID" value="KAI3737707.1"/>
    <property type="molecule type" value="Genomic_DNA"/>
</dbReference>
<dbReference type="Proteomes" id="UP001055811">
    <property type="component" value="Linkage Group LG05"/>
</dbReference>
<protein>
    <submittedName>
        <fullName evidence="1">Uncharacterized protein</fullName>
    </submittedName>
</protein>
<reference evidence="1 2" key="2">
    <citation type="journal article" date="2022" name="Mol. Ecol. Resour.">
        <title>The genomes of chicory, endive, great burdock and yacon provide insights into Asteraceae paleo-polyploidization history and plant inulin production.</title>
        <authorList>
            <person name="Fan W."/>
            <person name="Wang S."/>
            <person name="Wang H."/>
            <person name="Wang A."/>
            <person name="Jiang F."/>
            <person name="Liu H."/>
            <person name="Zhao H."/>
            <person name="Xu D."/>
            <person name="Zhang Y."/>
        </authorList>
    </citation>
    <scope>NUCLEOTIDE SEQUENCE [LARGE SCALE GENOMIC DNA]</scope>
    <source>
        <strain evidence="2">cv. Punajuju</strain>
        <tissue evidence="1">Leaves</tissue>
    </source>
</reference>
<organism evidence="1 2">
    <name type="scientific">Cichorium intybus</name>
    <name type="common">Chicory</name>
    <dbReference type="NCBI Taxonomy" id="13427"/>
    <lineage>
        <taxon>Eukaryota</taxon>
        <taxon>Viridiplantae</taxon>
        <taxon>Streptophyta</taxon>
        <taxon>Embryophyta</taxon>
        <taxon>Tracheophyta</taxon>
        <taxon>Spermatophyta</taxon>
        <taxon>Magnoliopsida</taxon>
        <taxon>eudicotyledons</taxon>
        <taxon>Gunneridae</taxon>
        <taxon>Pentapetalae</taxon>
        <taxon>asterids</taxon>
        <taxon>campanulids</taxon>
        <taxon>Asterales</taxon>
        <taxon>Asteraceae</taxon>
        <taxon>Cichorioideae</taxon>
        <taxon>Cichorieae</taxon>
        <taxon>Cichoriinae</taxon>
        <taxon>Cichorium</taxon>
    </lineage>
</organism>
<evidence type="ECO:0000313" key="1">
    <source>
        <dbReference type="EMBL" id="KAI3737707.1"/>
    </source>
</evidence>
<gene>
    <name evidence="1" type="ORF">L2E82_27717</name>
</gene>